<evidence type="ECO:0000256" key="1">
    <source>
        <dbReference type="ARBA" id="ARBA00012417"/>
    </source>
</evidence>
<dbReference type="InterPro" id="IPR027417">
    <property type="entry name" value="P-loop_NTPase"/>
</dbReference>
<feature type="domain" description="DNA polymerase III delta subunit-like C-terminal" evidence="10">
    <location>
        <begin position="210"/>
        <end position="311"/>
    </location>
</feature>
<dbReference type="Gene3D" id="3.40.50.300">
    <property type="entry name" value="P-loop containing nucleotide triphosphate hydrolases"/>
    <property type="match status" value="1"/>
</dbReference>
<dbReference type="SUPFAM" id="SSF52540">
    <property type="entry name" value="P-loop containing nucleoside triphosphate hydrolases"/>
    <property type="match status" value="1"/>
</dbReference>
<evidence type="ECO:0000259" key="9">
    <source>
        <dbReference type="Pfam" id="PF06144"/>
    </source>
</evidence>
<dbReference type="eggNOG" id="COG1466">
    <property type="taxonomic scope" value="Bacteria"/>
</dbReference>
<dbReference type="GO" id="GO:0009360">
    <property type="term" value="C:DNA polymerase III complex"/>
    <property type="evidence" value="ECO:0007669"/>
    <property type="project" value="InterPro"/>
</dbReference>
<keyword evidence="12" id="KW-1185">Reference proteome</keyword>
<dbReference type="Pfam" id="PF21694">
    <property type="entry name" value="DNA_pol3_delta_C"/>
    <property type="match status" value="1"/>
</dbReference>
<organism evidence="11 12">
    <name type="scientific">Owenweeksia hongkongensis (strain DSM 17368 / CIP 108786 / JCM 12287 / NRRL B-23963 / UST20020801)</name>
    <dbReference type="NCBI Taxonomy" id="926562"/>
    <lineage>
        <taxon>Bacteria</taxon>
        <taxon>Pseudomonadati</taxon>
        <taxon>Bacteroidota</taxon>
        <taxon>Flavobacteriia</taxon>
        <taxon>Flavobacteriales</taxon>
        <taxon>Owenweeksiaceae</taxon>
        <taxon>Owenweeksia</taxon>
    </lineage>
</organism>
<protein>
    <recommendedName>
        <fullName evidence="2">DNA polymerase III subunit delta</fullName>
        <ecNumber evidence="1">2.7.7.7</ecNumber>
    </recommendedName>
</protein>
<evidence type="ECO:0000256" key="5">
    <source>
        <dbReference type="ARBA" id="ARBA00022705"/>
    </source>
</evidence>
<gene>
    <name evidence="11" type="ordered locus">Oweho_1296</name>
</gene>
<dbReference type="Gene3D" id="1.10.8.60">
    <property type="match status" value="1"/>
</dbReference>
<dbReference type="STRING" id="926562.Oweho_1296"/>
<dbReference type="GO" id="GO:0003887">
    <property type="term" value="F:DNA-directed DNA polymerase activity"/>
    <property type="evidence" value="ECO:0007669"/>
    <property type="project" value="UniProtKB-KW"/>
</dbReference>
<dbReference type="PANTHER" id="PTHR34388:SF1">
    <property type="entry name" value="DNA POLYMERASE III SUBUNIT DELTA"/>
    <property type="match status" value="1"/>
</dbReference>
<dbReference type="PATRIC" id="fig|926562.3.peg.1306"/>
<proteinExistence type="inferred from homology"/>
<reference evidence="11 12" key="1">
    <citation type="journal article" date="2012" name="Stand. Genomic Sci.">
        <title>Genome sequence of the orange-pigmented seawater bacterium Owenweeksia hongkongensis type strain (UST20020801(T)).</title>
        <authorList>
            <person name="Riedel T."/>
            <person name="Held B."/>
            <person name="Nolan M."/>
            <person name="Lucas S."/>
            <person name="Lapidus A."/>
            <person name="Tice H."/>
            <person name="Del Rio T.G."/>
            <person name="Cheng J.F."/>
            <person name="Han C."/>
            <person name="Tapia R."/>
            <person name="Goodwin L.A."/>
            <person name="Pitluck S."/>
            <person name="Liolios K."/>
            <person name="Mavromatis K."/>
            <person name="Pagani I."/>
            <person name="Ivanova N."/>
            <person name="Mikhailova N."/>
            <person name="Pati A."/>
            <person name="Chen A."/>
            <person name="Palaniappan K."/>
            <person name="Rohde M."/>
            <person name="Tindall B.J."/>
            <person name="Detter J.C."/>
            <person name="Goker M."/>
            <person name="Woyke T."/>
            <person name="Bristow J."/>
            <person name="Eisen J.A."/>
            <person name="Markowitz V."/>
            <person name="Hugenholtz P."/>
            <person name="Klenk H.P."/>
            <person name="Kyrpides N.C."/>
        </authorList>
    </citation>
    <scope>NUCLEOTIDE SEQUENCE</scope>
    <source>
        <strain evidence="12">DSM 17368 / JCM 12287 / NRRL B-23963</strain>
    </source>
</reference>
<dbReference type="Pfam" id="PF06144">
    <property type="entry name" value="DNA_pol3_delta"/>
    <property type="match status" value="1"/>
</dbReference>
<dbReference type="GO" id="GO:0006261">
    <property type="term" value="P:DNA-templated DNA replication"/>
    <property type="evidence" value="ECO:0007669"/>
    <property type="project" value="TreeGrafter"/>
</dbReference>
<keyword evidence="3" id="KW-0808">Transferase</keyword>
<comment type="catalytic activity">
    <reaction evidence="8">
        <text>DNA(n) + a 2'-deoxyribonucleoside 5'-triphosphate = DNA(n+1) + diphosphate</text>
        <dbReference type="Rhea" id="RHEA:22508"/>
        <dbReference type="Rhea" id="RHEA-COMP:17339"/>
        <dbReference type="Rhea" id="RHEA-COMP:17340"/>
        <dbReference type="ChEBI" id="CHEBI:33019"/>
        <dbReference type="ChEBI" id="CHEBI:61560"/>
        <dbReference type="ChEBI" id="CHEBI:173112"/>
        <dbReference type="EC" id="2.7.7.7"/>
    </reaction>
</comment>
<dbReference type="NCBIfam" id="TIGR01128">
    <property type="entry name" value="holA"/>
    <property type="match status" value="1"/>
</dbReference>
<evidence type="ECO:0000313" key="11">
    <source>
        <dbReference type="EMBL" id="AEV32296.1"/>
    </source>
</evidence>
<dbReference type="PANTHER" id="PTHR34388">
    <property type="entry name" value="DNA POLYMERASE III SUBUNIT DELTA"/>
    <property type="match status" value="1"/>
</dbReference>
<evidence type="ECO:0000256" key="8">
    <source>
        <dbReference type="ARBA" id="ARBA00049244"/>
    </source>
</evidence>
<keyword evidence="4" id="KW-0548">Nucleotidyltransferase</keyword>
<dbReference type="HOGENOM" id="CLU_044694_3_0_10"/>
<evidence type="ECO:0000313" key="12">
    <source>
        <dbReference type="Proteomes" id="UP000005631"/>
    </source>
</evidence>
<evidence type="ECO:0000256" key="3">
    <source>
        <dbReference type="ARBA" id="ARBA00022679"/>
    </source>
</evidence>
<dbReference type="RefSeq" id="WP_014201652.1">
    <property type="nucleotide sequence ID" value="NC_016599.1"/>
</dbReference>
<evidence type="ECO:0000256" key="6">
    <source>
        <dbReference type="ARBA" id="ARBA00022932"/>
    </source>
</evidence>
<evidence type="ECO:0000256" key="4">
    <source>
        <dbReference type="ARBA" id="ARBA00022695"/>
    </source>
</evidence>
<dbReference type="AlphaFoldDB" id="G8R6W1"/>
<dbReference type="InterPro" id="IPR005790">
    <property type="entry name" value="DNA_polIII_delta"/>
</dbReference>
<dbReference type="Proteomes" id="UP000005631">
    <property type="component" value="Chromosome"/>
</dbReference>
<dbReference type="EMBL" id="CP003156">
    <property type="protein sequence ID" value="AEV32296.1"/>
    <property type="molecule type" value="Genomic_DNA"/>
</dbReference>
<dbReference type="OrthoDB" id="1172326at2"/>
<feature type="domain" description="DNA polymerase III delta N-terminal" evidence="9">
    <location>
        <begin position="19"/>
        <end position="133"/>
    </location>
</feature>
<name>G8R6W1_OWEHD</name>
<sequence length="334" mass="38038">MTYHDIVKEIKGGTFRPIYFLMGDEPYFIDSITHLIEKTALPEDQQSFNQTVLYGNDTNMQTIIGEAKRYPMMADRVVIIVKEAQHLIRTIDQLESYVQNVQPSTVLVFAYKYKTLDKRKKLYKLISNGNVLLESKKLYDNQIPDWIAQHLNQKGYKASMKACVLLAESLGTDLSRIDNELKKLELVVPKGGTIDEVAVEENIGISKDYNNFELIKALGEKNFTKAMTIQRHFASNPKDNPLVVTIGLLFGFFVKLMLVHQAKDKSPKGLASLLKVNPFFVKDYQTGALNYNLKKLSRIIGYLRECDKRSKGVGNATTPDGELLRELIFKIIYT</sequence>
<dbReference type="InterPro" id="IPR008921">
    <property type="entry name" value="DNA_pol3_clamp-load_cplx_C"/>
</dbReference>
<dbReference type="InterPro" id="IPR048466">
    <property type="entry name" value="DNA_pol3_delta-like_C"/>
</dbReference>
<accession>G8R6W1</accession>
<comment type="similarity">
    <text evidence="7">Belongs to the DNA polymerase HolA subunit family.</text>
</comment>
<keyword evidence="6" id="KW-0239">DNA-directed DNA polymerase</keyword>
<dbReference type="KEGG" id="oho:Oweho_1296"/>
<evidence type="ECO:0000259" key="10">
    <source>
        <dbReference type="Pfam" id="PF21694"/>
    </source>
</evidence>
<dbReference type="InterPro" id="IPR010372">
    <property type="entry name" value="DNA_pol3_delta_N"/>
</dbReference>
<dbReference type="Gene3D" id="1.20.272.10">
    <property type="match status" value="1"/>
</dbReference>
<dbReference type="EC" id="2.7.7.7" evidence="1"/>
<dbReference type="SUPFAM" id="SSF48019">
    <property type="entry name" value="post-AAA+ oligomerization domain-like"/>
    <property type="match status" value="1"/>
</dbReference>
<evidence type="ECO:0000256" key="2">
    <source>
        <dbReference type="ARBA" id="ARBA00017703"/>
    </source>
</evidence>
<evidence type="ECO:0000256" key="7">
    <source>
        <dbReference type="ARBA" id="ARBA00034754"/>
    </source>
</evidence>
<dbReference type="GO" id="GO:0003677">
    <property type="term" value="F:DNA binding"/>
    <property type="evidence" value="ECO:0007669"/>
    <property type="project" value="InterPro"/>
</dbReference>
<keyword evidence="5" id="KW-0235">DNA replication</keyword>